<organism evidence="1 2">
    <name type="scientific">Dimorphilus gyrociliatus</name>
    <dbReference type="NCBI Taxonomy" id="2664684"/>
    <lineage>
        <taxon>Eukaryota</taxon>
        <taxon>Metazoa</taxon>
        <taxon>Spiralia</taxon>
        <taxon>Lophotrochozoa</taxon>
        <taxon>Annelida</taxon>
        <taxon>Polychaeta</taxon>
        <taxon>Polychaeta incertae sedis</taxon>
        <taxon>Dinophilidae</taxon>
        <taxon>Dimorphilus</taxon>
    </lineage>
</organism>
<evidence type="ECO:0000313" key="2">
    <source>
        <dbReference type="Proteomes" id="UP000549394"/>
    </source>
</evidence>
<proteinExistence type="predicted"/>
<sequence>MAIVLPSINHDILLSKLDNDEKKETYCKNVAKGDLSLSNVETKYNALYLCLFMTKLRPCENGNLLESVGMLAADKLSADDLMECPTVLVERGYGTYTEFIKEEFASLDSLFCLMTDKDINDVLNDNKANFAGALKEVTESVNRGLELCRISNCEVDTVNALKNCESKVLSRMAQALRSFDTTVDNSNKGGRRKCVTDDCSKSLSCKTIQAQGLTSLSIDDIGNLCRTEFENYLGSFTTTDNLLEVTVDNLAKTAIEYYGNS</sequence>
<name>A0A7I8VCD5_9ANNE</name>
<keyword evidence="2" id="KW-1185">Reference proteome</keyword>
<comment type="caution">
    <text evidence="1">The sequence shown here is derived from an EMBL/GenBank/DDBJ whole genome shotgun (WGS) entry which is preliminary data.</text>
</comment>
<dbReference type="Proteomes" id="UP000549394">
    <property type="component" value="Unassembled WGS sequence"/>
</dbReference>
<protein>
    <submittedName>
        <fullName evidence="1">DgyrCDS1436</fullName>
    </submittedName>
</protein>
<reference evidence="1 2" key="1">
    <citation type="submission" date="2020-08" db="EMBL/GenBank/DDBJ databases">
        <authorList>
            <person name="Hejnol A."/>
        </authorList>
    </citation>
    <scope>NUCLEOTIDE SEQUENCE [LARGE SCALE GENOMIC DNA]</scope>
</reference>
<evidence type="ECO:0000313" key="1">
    <source>
        <dbReference type="EMBL" id="CAD5112201.1"/>
    </source>
</evidence>
<dbReference type="EMBL" id="CAJFCJ010000002">
    <property type="protein sequence ID" value="CAD5112201.1"/>
    <property type="molecule type" value="Genomic_DNA"/>
</dbReference>
<gene>
    <name evidence="1" type="ORF">DGYR_LOCUS1387</name>
</gene>
<dbReference type="AlphaFoldDB" id="A0A7I8VCD5"/>
<accession>A0A7I8VCD5</accession>